<dbReference type="InterPro" id="IPR056740">
    <property type="entry name" value="ILV_EDD_C"/>
</dbReference>
<dbReference type="Gene3D" id="3.50.30.80">
    <property type="entry name" value="IlvD/EDD C-terminal domain-like"/>
    <property type="match status" value="1"/>
</dbReference>
<dbReference type="InterPro" id="IPR042096">
    <property type="entry name" value="Dihydro-acid_dehy_C"/>
</dbReference>
<dbReference type="SUPFAM" id="SSF52016">
    <property type="entry name" value="LeuD/IlvD-like"/>
    <property type="match status" value="1"/>
</dbReference>
<dbReference type="AlphaFoldDB" id="A0AAE8MRJ2"/>
<dbReference type="Pfam" id="PF24877">
    <property type="entry name" value="ILV_EDD_C"/>
    <property type="match status" value="1"/>
</dbReference>
<name>A0AAE8MRJ2_9PEZI</name>
<dbReference type="PROSITE" id="PS00886">
    <property type="entry name" value="ILVD_EDD_1"/>
    <property type="match status" value="1"/>
</dbReference>
<gene>
    <name evidence="10" type="ORF">DNG_01348</name>
</gene>
<dbReference type="Gene3D" id="2.120.10.30">
    <property type="entry name" value="TolB, C-terminal domain"/>
    <property type="match status" value="1"/>
</dbReference>
<dbReference type="InterPro" id="IPR011042">
    <property type="entry name" value="6-blade_b-propeller_TolB-like"/>
</dbReference>
<evidence type="ECO:0000313" key="11">
    <source>
        <dbReference type="Proteomes" id="UP001187682"/>
    </source>
</evidence>
<dbReference type="GO" id="GO:0016836">
    <property type="term" value="F:hydro-lyase activity"/>
    <property type="evidence" value="ECO:0007669"/>
    <property type="project" value="UniProtKB-ARBA"/>
</dbReference>
<proteinExistence type="inferred from homology"/>
<feature type="domain" description="Dihydroxy-acid/6-phosphogluconate dehydratase N-terminal" evidence="8">
    <location>
        <begin position="426"/>
        <end position="742"/>
    </location>
</feature>
<keyword evidence="3" id="KW-0408">Iron</keyword>
<feature type="region of interest" description="Disordered" evidence="6">
    <location>
        <begin position="343"/>
        <end position="362"/>
    </location>
</feature>
<dbReference type="InterPro" id="IPR052352">
    <property type="entry name" value="Sugar_Degrad_Dehydratases"/>
</dbReference>
<feature type="region of interest" description="Disordered" evidence="6">
    <location>
        <begin position="928"/>
        <end position="957"/>
    </location>
</feature>
<feature type="chain" id="PRO_5042158905" evidence="7">
    <location>
        <begin position="23"/>
        <end position="991"/>
    </location>
</feature>
<evidence type="ECO:0000256" key="2">
    <source>
        <dbReference type="ARBA" id="ARBA00022723"/>
    </source>
</evidence>
<keyword evidence="7" id="KW-0732">Signal</keyword>
<dbReference type="SUPFAM" id="SSF143975">
    <property type="entry name" value="IlvD/EDD N-terminal domain-like"/>
    <property type="match status" value="1"/>
</dbReference>
<keyword evidence="5" id="KW-0456">Lyase</keyword>
<evidence type="ECO:0000256" key="6">
    <source>
        <dbReference type="SAM" id="MobiDB-lite"/>
    </source>
</evidence>
<evidence type="ECO:0000256" key="7">
    <source>
        <dbReference type="SAM" id="SignalP"/>
    </source>
</evidence>
<organism evidence="10 11">
    <name type="scientific">Cephalotrichum gorgonifer</name>
    <dbReference type="NCBI Taxonomy" id="2041049"/>
    <lineage>
        <taxon>Eukaryota</taxon>
        <taxon>Fungi</taxon>
        <taxon>Dikarya</taxon>
        <taxon>Ascomycota</taxon>
        <taxon>Pezizomycotina</taxon>
        <taxon>Sordariomycetes</taxon>
        <taxon>Hypocreomycetidae</taxon>
        <taxon>Microascales</taxon>
        <taxon>Microascaceae</taxon>
        <taxon>Cephalotrichum</taxon>
    </lineage>
</organism>
<reference evidence="10" key="1">
    <citation type="submission" date="2018-03" db="EMBL/GenBank/DDBJ databases">
        <authorList>
            <person name="Guldener U."/>
        </authorList>
    </citation>
    <scope>NUCLEOTIDE SEQUENCE</scope>
</reference>
<sequence length="991" mass="106156">MRLTSATILSAALSVSATLAGGKPRVSIVFELDTIGPWFENLVVRPHGTILATRMDSPQIWHINPSRKTGAPLLTIPGALSATGITEITPDVYVFAAGNFSFEAGGFVPGSLAVWRVDMTVDHGGQEPVPELIASFPDAGFLNGIAAWDNERVLVGDITGNVVYLLDVETGDFDIALDIPEVTLVNGIRVHDNTVYLVSGASGSLYRIPVNEDAQLNGTPELIAADLALDDFDIADDGTIYAAAVWNNQVVKVTQDGIVTVLAGGPDSITLLSCTSARLGRTSNDKDTIYVSTMGNGAFPDPGEPTTEAKIVAVKLGGTFYGIFTTQLTAIYAMDELPASIKSQANEPGDSNATNLPESNVMGSTRNGNIEAESTARSDYDLNVPISSERGGLRSNLPGYGDAHFSLFLRKVFIKALGYTDESLSKPIIGIINTFSSFNPCHAQVPQLVEAAKRGILLAGGLPMEFPTISIHESFSSPTSMYLRNLMSMDTEEMVKAQPVDAVVMIGGCDKTVPAQLMGGISANKPFLPLITGPMMPGSVKGTRVGACTDCRNNWANFRAGVIDIEDIMEVNEELAPTAGTCGVMGTASTMACITAALGLIDLKAGATSPAVSSTRLRVAENTGKHAVGLLRDTEAFRPQKLLAYENFVNAIIVLQAAGGSTNAIVHLMAIINRHPGVRGRITLRTFDEIGRKTPLLIDLKPSGENYMTDFHNAGGMLALMHTLRPLLHLNARVYTGQTLGEMLDQTPFQSFDFSRRIVRPLDDPLYQCSSLAVLYGNLAPRGAVMKASASKDKRLLQHRGRACVFRNSRDLAARIDSDDLDVTADSVLVLQGIGPVGNPGMPEAGLIPIPRKLGRQGVTDMLRISDGRMSGTAGGTIVVHASPESADPESVLGIVQDGDFITCDVAGRLLHLEVDKVDIERRIESRKKDREPLPQSGRIRGETVARNKDRDPWQARKTMRGYRGLYERHVNQADEGCDFDFLTADGPVDA</sequence>
<evidence type="ECO:0000256" key="5">
    <source>
        <dbReference type="ARBA" id="ARBA00023239"/>
    </source>
</evidence>
<dbReference type="Proteomes" id="UP001187682">
    <property type="component" value="Unassembled WGS sequence"/>
</dbReference>
<dbReference type="InterPro" id="IPR037237">
    <property type="entry name" value="IlvD/EDD_N"/>
</dbReference>
<dbReference type="InterPro" id="IPR020558">
    <property type="entry name" value="DiOHA_6PGluconate_deHydtase_CS"/>
</dbReference>
<keyword evidence="2" id="KW-0479">Metal-binding</keyword>
<dbReference type="Pfam" id="PF00920">
    <property type="entry name" value="ILVD_EDD_N"/>
    <property type="match status" value="1"/>
</dbReference>
<feature type="domain" description="Dihydroxy-acid/6-phosphogluconate dehydratase C-terminal" evidence="9">
    <location>
        <begin position="758"/>
        <end position="978"/>
    </location>
</feature>
<dbReference type="PANTHER" id="PTHR43183">
    <property type="entry name" value="HYPOTHETICAL DIHYDROXYACID DEHYDRATASE (EUROFUNG)-RELATED"/>
    <property type="match status" value="1"/>
</dbReference>
<evidence type="ECO:0000259" key="9">
    <source>
        <dbReference type="Pfam" id="PF24877"/>
    </source>
</evidence>
<feature type="signal peptide" evidence="7">
    <location>
        <begin position="1"/>
        <end position="22"/>
    </location>
</feature>
<comment type="similarity">
    <text evidence="1">Belongs to the IlvD/Edd family.</text>
</comment>
<dbReference type="NCBIfam" id="NF004784">
    <property type="entry name" value="PRK06131.1"/>
    <property type="match status" value="1"/>
</dbReference>
<evidence type="ECO:0000259" key="8">
    <source>
        <dbReference type="Pfam" id="PF00920"/>
    </source>
</evidence>
<dbReference type="SUPFAM" id="SSF63829">
    <property type="entry name" value="Calcium-dependent phosphotriesterase"/>
    <property type="match status" value="1"/>
</dbReference>
<feature type="compositionally biased region" description="Basic and acidic residues" evidence="6">
    <location>
        <begin position="940"/>
        <end position="955"/>
    </location>
</feature>
<evidence type="ECO:0000256" key="4">
    <source>
        <dbReference type="ARBA" id="ARBA00023014"/>
    </source>
</evidence>
<dbReference type="PANTHER" id="PTHR43183:SF1">
    <property type="entry name" value="HYPOTHETICAL DIHYDROXY-ACID DEHYDRATASE (EUROFUNG)-RELATED"/>
    <property type="match status" value="1"/>
</dbReference>
<keyword evidence="11" id="KW-1185">Reference proteome</keyword>
<evidence type="ECO:0000256" key="3">
    <source>
        <dbReference type="ARBA" id="ARBA00023004"/>
    </source>
</evidence>
<dbReference type="GO" id="GO:0051536">
    <property type="term" value="F:iron-sulfur cluster binding"/>
    <property type="evidence" value="ECO:0007669"/>
    <property type="project" value="UniProtKB-KW"/>
</dbReference>
<keyword evidence="4" id="KW-0411">Iron-sulfur</keyword>
<comment type="caution">
    <text evidence="10">The sequence shown here is derived from an EMBL/GenBank/DDBJ whole genome shotgun (WGS) entry which is preliminary data.</text>
</comment>
<dbReference type="GO" id="GO:0046872">
    <property type="term" value="F:metal ion binding"/>
    <property type="evidence" value="ECO:0007669"/>
    <property type="project" value="UniProtKB-KW"/>
</dbReference>
<evidence type="ECO:0000256" key="1">
    <source>
        <dbReference type="ARBA" id="ARBA00006486"/>
    </source>
</evidence>
<protein>
    <submittedName>
        <fullName evidence="10">Related to dihydroxy-acid dehydratase</fullName>
    </submittedName>
</protein>
<dbReference type="EMBL" id="ONZQ02000001">
    <property type="protein sequence ID" value="SPN97836.1"/>
    <property type="molecule type" value="Genomic_DNA"/>
</dbReference>
<accession>A0AAE8MRJ2</accession>
<dbReference type="InterPro" id="IPR000581">
    <property type="entry name" value="ILV_EDD_N"/>
</dbReference>
<evidence type="ECO:0000313" key="10">
    <source>
        <dbReference type="EMBL" id="SPN97836.1"/>
    </source>
</evidence>